<name>A0A183AMT2_9TREM</name>
<dbReference type="GO" id="GO:0016787">
    <property type="term" value="F:hydrolase activity"/>
    <property type="evidence" value="ECO:0007669"/>
    <property type="project" value="UniProtKB-KW"/>
</dbReference>
<dbReference type="AlphaFoldDB" id="A0A183AMT2"/>
<sequence length="235" mass="27094">MLALCGRWSIVGAAPIDDYLFLAPSHYAVRTLTDCDKRYAQIEKEMLAIVYALEKFEDYTFGRLTHVYSDHKPLIMIVDKAFHRAPRRLQSMLIRLQKYNYELHYEQGKRMFVADTLSRATLPDTGQEQKLESVNVALAVTQLELSHIRTATIDDSSMQELKGVITRGWPKNKKSLHMDVLPYFKFRDELTVHDELIFRGKRPAEGTMDNLAPARVVGRGCVHRFDYMHPHSGPI</sequence>
<evidence type="ECO:0000256" key="6">
    <source>
        <dbReference type="ARBA" id="ARBA00022918"/>
    </source>
</evidence>
<gene>
    <name evidence="8" type="ORF">ECPE_LOCUS8267</name>
</gene>
<dbReference type="InterPro" id="IPR050951">
    <property type="entry name" value="Retrovirus_Pol_polyprotein"/>
</dbReference>
<dbReference type="GO" id="GO:0003964">
    <property type="term" value="F:RNA-directed DNA polymerase activity"/>
    <property type="evidence" value="ECO:0007669"/>
    <property type="project" value="UniProtKB-KW"/>
</dbReference>
<dbReference type="CDD" id="cd09274">
    <property type="entry name" value="RNase_HI_RT_Ty3"/>
    <property type="match status" value="1"/>
</dbReference>
<evidence type="ECO:0000256" key="1">
    <source>
        <dbReference type="ARBA" id="ARBA00022679"/>
    </source>
</evidence>
<accession>A0A183AMT2</accession>
<evidence type="ECO:0000256" key="2">
    <source>
        <dbReference type="ARBA" id="ARBA00022695"/>
    </source>
</evidence>
<evidence type="ECO:0000259" key="7">
    <source>
        <dbReference type="Pfam" id="PF17917"/>
    </source>
</evidence>
<evidence type="ECO:0000313" key="9">
    <source>
        <dbReference type="Proteomes" id="UP000272942"/>
    </source>
</evidence>
<evidence type="ECO:0000313" key="8">
    <source>
        <dbReference type="EMBL" id="VDP83129.1"/>
    </source>
</evidence>
<organism evidence="10">
    <name type="scientific">Echinostoma caproni</name>
    <dbReference type="NCBI Taxonomy" id="27848"/>
    <lineage>
        <taxon>Eukaryota</taxon>
        <taxon>Metazoa</taxon>
        <taxon>Spiralia</taxon>
        <taxon>Lophotrochozoa</taxon>
        <taxon>Platyhelminthes</taxon>
        <taxon>Trematoda</taxon>
        <taxon>Digenea</taxon>
        <taxon>Plagiorchiida</taxon>
        <taxon>Echinostomata</taxon>
        <taxon>Echinostomatoidea</taxon>
        <taxon>Echinostomatidae</taxon>
        <taxon>Echinostoma</taxon>
    </lineage>
</organism>
<evidence type="ECO:0000256" key="5">
    <source>
        <dbReference type="ARBA" id="ARBA00022801"/>
    </source>
</evidence>
<keyword evidence="9" id="KW-1185">Reference proteome</keyword>
<keyword evidence="1" id="KW-0808">Transferase</keyword>
<evidence type="ECO:0000256" key="4">
    <source>
        <dbReference type="ARBA" id="ARBA00022759"/>
    </source>
</evidence>
<dbReference type="EMBL" id="UZAN01045747">
    <property type="protein sequence ID" value="VDP83129.1"/>
    <property type="molecule type" value="Genomic_DNA"/>
</dbReference>
<dbReference type="PANTHER" id="PTHR37984">
    <property type="entry name" value="PROTEIN CBG26694"/>
    <property type="match status" value="1"/>
</dbReference>
<keyword evidence="6" id="KW-0695">RNA-directed DNA polymerase</keyword>
<reference evidence="8 9" key="2">
    <citation type="submission" date="2018-11" db="EMBL/GenBank/DDBJ databases">
        <authorList>
            <consortium name="Pathogen Informatics"/>
        </authorList>
    </citation>
    <scope>NUCLEOTIDE SEQUENCE [LARGE SCALE GENOMIC DNA]</scope>
    <source>
        <strain evidence="8 9">Egypt</strain>
    </source>
</reference>
<evidence type="ECO:0000313" key="10">
    <source>
        <dbReference type="WBParaSite" id="ECPE_0000829301-mRNA-1"/>
    </source>
</evidence>
<feature type="domain" description="Reverse transcriptase RNase H-like" evidence="7">
    <location>
        <begin position="26"/>
        <end position="99"/>
    </location>
</feature>
<dbReference type="InterPro" id="IPR043502">
    <property type="entry name" value="DNA/RNA_pol_sf"/>
</dbReference>
<protein>
    <submittedName>
        <fullName evidence="10">RT_RNaseH domain-containing protein</fullName>
    </submittedName>
</protein>
<dbReference type="WBParaSite" id="ECPE_0000829301-mRNA-1">
    <property type="protein sequence ID" value="ECPE_0000829301-mRNA-1"/>
    <property type="gene ID" value="ECPE_0000829301"/>
</dbReference>
<keyword evidence="5" id="KW-0378">Hydrolase</keyword>
<dbReference type="Proteomes" id="UP000272942">
    <property type="component" value="Unassembled WGS sequence"/>
</dbReference>
<dbReference type="Pfam" id="PF17917">
    <property type="entry name" value="RT_RNaseH"/>
    <property type="match status" value="1"/>
</dbReference>
<dbReference type="PANTHER" id="PTHR37984:SF8">
    <property type="entry name" value="CCHC-TYPE DOMAIN-CONTAINING PROTEIN"/>
    <property type="match status" value="1"/>
</dbReference>
<keyword evidence="4" id="KW-0255">Endonuclease</keyword>
<keyword evidence="3" id="KW-0540">Nuclease</keyword>
<proteinExistence type="predicted"/>
<dbReference type="InterPro" id="IPR041373">
    <property type="entry name" value="RT_RNaseH"/>
</dbReference>
<keyword evidence="2" id="KW-0548">Nucleotidyltransferase</keyword>
<reference evidence="10" key="1">
    <citation type="submission" date="2016-06" db="UniProtKB">
        <authorList>
            <consortium name="WormBaseParasite"/>
        </authorList>
    </citation>
    <scope>IDENTIFICATION</scope>
</reference>
<evidence type="ECO:0000256" key="3">
    <source>
        <dbReference type="ARBA" id="ARBA00022722"/>
    </source>
</evidence>
<dbReference type="GO" id="GO:0004519">
    <property type="term" value="F:endonuclease activity"/>
    <property type="evidence" value="ECO:0007669"/>
    <property type="project" value="UniProtKB-KW"/>
</dbReference>
<dbReference type="SUPFAM" id="SSF56672">
    <property type="entry name" value="DNA/RNA polymerases"/>
    <property type="match status" value="1"/>
</dbReference>
<dbReference type="OrthoDB" id="6250588at2759"/>